<organism evidence="1 2">
    <name type="scientific">Streptosporangium fragile</name>
    <dbReference type="NCBI Taxonomy" id="46186"/>
    <lineage>
        <taxon>Bacteria</taxon>
        <taxon>Bacillati</taxon>
        <taxon>Actinomycetota</taxon>
        <taxon>Actinomycetes</taxon>
        <taxon>Streptosporangiales</taxon>
        <taxon>Streptosporangiaceae</taxon>
        <taxon>Streptosporangium</taxon>
    </lineage>
</organism>
<protein>
    <submittedName>
        <fullName evidence="1">Uncharacterized protein</fullName>
    </submittedName>
</protein>
<keyword evidence="2" id="KW-1185">Reference proteome</keyword>
<name>A0ABN3WE15_9ACTN</name>
<evidence type="ECO:0000313" key="1">
    <source>
        <dbReference type="EMBL" id="GAA2909721.1"/>
    </source>
</evidence>
<comment type="caution">
    <text evidence="1">The sequence shown here is derived from an EMBL/GenBank/DDBJ whole genome shotgun (WGS) entry which is preliminary data.</text>
</comment>
<sequence>MLAVLFGYPLFSPPMPDRGNKILWRSRVPPVPSDPLRIEARLDGGGTPVRITVDGGPGPSIIDLPSPGCWRLNLRWGSHLDSIDLEYAGR</sequence>
<dbReference type="Proteomes" id="UP001500831">
    <property type="component" value="Unassembled WGS sequence"/>
</dbReference>
<reference evidence="1 2" key="1">
    <citation type="journal article" date="2019" name="Int. J. Syst. Evol. Microbiol.">
        <title>The Global Catalogue of Microorganisms (GCM) 10K type strain sequencing project: providing services to taxonomists for standard genome sequencing and annotation.</title>
        <authorList>
            <consortium name="The Broad Institute Genomics Platform"/>
            <consortium name="The Broad Institute Genome Sequencing Center for Infectious Disease"/>
            <person name="Wu L."/>
            <person name="Ma J."/>
        </authorList>
    </citation>
    <scope>NUCLEOTIDE SEQUENCE [LARGE SCALE GENOMIC DNA]</scope>
    <source>
        <strain evidence="1 2">JCM 6242</strain>
    </source>
</reference>
<evidence type="ECO:0000313" key="2">
    <source>
        <dbReference type="Proteomes" id="UP001500831"/>
    </source>
</evidence>
<accession>A0ABN3WE15</accession>
<dbReference type="EMBL" id="BAAAVI010000101">
    <property type="protein sequence ID" value="GAA2909721.1"/>
    <property type="molecule type" value="Genomic_DNA"/>
</dbReference>
<proteinExistence type="predicted"/>
<gene>
    <name evidence="1" type="ORF">GCM10010517_76140</name>
</gene>